<dbReference type="Pfam" id="PF00075">
    <property type="entry name" value="RNase_H"/>
    <property type="match status" value="1"/>
</dbReference>
<name>W2THY6_NECAM</name>
<sequence>MMGLFGKKKDPKEQVREMQRKMRGEIRALDRQIYGIQREEQKVTKEIKEAAKKGDRDVCVVLAKSLLQSRKAVAKIHVSKAQINSVIMCMQEQLATMRMAGSLQKSTQVLQAMQSLVKVPEIMKTMREMSQEMMKLGIIEEMIEETMDSMEPADLEEAAQIIPITKKNYIGLRMSKFYAVAHGFERGIYENWDDAKKQIDDFPQAVYKKFSTREEAEEYFNARQPKKVELAFPEPNLEKYYAVARGYSVGVFTNYEDVKKYIEDYPQPLYKKFDNLDDAVAYFNKFFHGNEKKDPEQEKQEKAPQNEESSNKKIPKEDKTVTYYAVARGHTTGVFLSWEECKKQTAGFKGAKFKKFDNEEEAKMFAEGKTLKQIEEAVAGRKRPAETSSSSDNAAPEKKLKNSSSFVKLDKVEIPIKLYEKLLNSMAKSGFYAVAKGRKVGIYTTWDQCRVQVDGYPQARFKKFGTENEAREFIASFQLARTAAVSSKSSRGNSLVQASTQLFMSNIISRKRKSTESTDLAVPKRLKDCDEAIWEDAPVVYTDGACSGNGQNSAKAGYGVYWGADHVDNKWGPVHGVATNNRGELLAVDVALKQAISKKMECLIVRTDSQLLMKSMDCYIENWKRNSWKTSTGEAVKNQDLLRSIDESIRKIHVKFEYVPGHSGVDGNEAADELARRGAEIEEALSWLVETASRKNISPEEFRVLHFERPWATAPVVITHGWKAELGMSANGLIRWLHNPERDVNIEFDSQDSLYTVQVKAVFYAILSSFLETVTHCVQIHEHAVRTNAAEDLMMQARKFEYDVIGLTETRRRRPLYAVYDTGEGLFLGTCDSGGIGGVGVLVNTNMAAKLHVLDGDALKKLHVTLEEATSRKNVSLCSENLFRERHSNELVRM</sequence>
<dbReference type="CDD" id="cd09280">
    <property type="entry name" value="RNase_HI_eukaryote_like"/>
    <property type="match status" value="1"/>
</dbReference>
<evidence type="ECO:0000259" key="14">
    <source>
        <dbReference type="PROSITE" id="PS50879"/>
    </source>
</evidence>
<keyword evidence="16" id="KW-1185">Reference proteome</keyword>
<dbReference type="PANTHER" id="PTHR10642">
    <property type="entry name" value="RIBONUCLEASE H1"/>
    <property type="match status" value="1"/>
</dbReference>
<dbReference type="Gene3D" id="6.10.140.1230">
    <property type="match status" value="1"/>
</dbReference>
<evidence type="ECO:0000256" key="3">
    <source>
        <dbReference type="ARBA" id="ARBA00004065"/>
    </source>
</evidence>
<dbReference type="PANTHER" id="PTHR10642:SF26">
    <property type="entry name" value="RIBONUCLEASE H1"/>
    <property type="match status" value="1"/>
</dbReference>
<dbReference type="GO" id="GO:0046872">
    <property type="term" value="F:metal ion binding"/>
    <property type="evidence" value="ECO:0007669"/>
    <property type="project" value="UniProtKB-KW"/>
</dbReference>
<dbReference type="EMBL" id="KI658822">
    <property type="protein sequence ID" value="ETN81204.1"/>
    <property type="molecule type" value="Genomic_DNA"/>
</dbReference>
<dbReference type="InterPro" id="IPR037056">
    <property type="entry name" value="RNase_H1_N_sf"/>
</dbReference>
<gene>
    <name evidence="15" type="ORF">NECAME_08684</name>
</gene>
<dbReference type="Proteomes" id="UP000053676">
    <property type="component" value="Unassembled WGS sequence"/>
</dbReference>
<dbReference type="GO" id="GO:0043137">
    <property type="term" value="P:DNA replication, removal of RNA primer"/>
    <property type="evidence" value="ECO:0007669"/>
    <property type="project" value="TreeGrafter"/>
</dbReference>
<dbReference type="AlphaFoldDB" id="W2THY6"/>
<dbReference type="InterPro" id="IPR002156">
    <property type="entry name" value="RNaseH_domain"/>
</dbReference>
<keyword evidence="8" id="KW-0540">Nuclease</keyword>
<evidence type="ECO:0000256" key="2">
    <source>
        <dbReference type="ARBA" id="ARBA00001946"/>
    </source>
</evidence>
<dbReference type="InterPro" id="IPR005024">
    <property type="entry name" value="Snf7_fam"/>
</dbReference>
<comment type="similarity">
    <text evidence="4">Belongs to the RNase H family.</text>
</comment>
<dbReference type="STRING" id="51031.W2THY6"/>
<evidence type="ECO:0000256" key="9">
    <source>
        <dbReference type="ARBA" id="ARBA00022723"/>
    </source>
</evidence>
<dbReference type="EC" id="3.1.26.4" evidence="6"/>
<dbReference type="GO" id="GO:0007034">
    <property type="term" value="P:vacuolar transport"/>
    <property type="evidence" value="ECO:0007669"/>
    <property type="project" value="InterPro"/>
</dbReference>
<feature type="domain" description="RNase H type-1" evidence="14">
    <location>
        <begin position="534"/>
        <end position="680"/>
    </location>
</feature>
<evidence type="ECO:0000256" key="1">
    <source>
        <dbReference type="ARBA" id="ARBA00000077"/>
    </source>
</evidence>
<dbReference type="FunFam" id="3.40.970.10:FF:000001">
    <property type="entry name" value="Ribonuclease H1"/>
    <property type="match status" value="2"/>
</dbReference>
<dbReference type="FunFam" id="3.40.970.10:FF:000002">
    <property type="entry name" value="Ribonuclease H"/>
    <property type="match status" value="1"/>
</dbReference>
<feature type="region of interest" description="Disordered" evidence="13">
    <location>
        <begin position="377"/>
        <end position="397"/>
    </location>
</feature>
<comment type="similarity">
    <text evidence="5">Belongs to the SNF7 family.</text>
</comment>
<reference evidence="16" key="1">
    <citation type="journal article" date="2014" name="Nat. Genet.">
        <title>Genome of the human hookworm Necator americanus.</title>
        <authorList>
            <person name="Tang Y.T."/>
            <person name="Gao X."/>
            <person name="Rosa B.A."/>
            <person name="Abubucker S."/>
            <person name="Hallsworth-Pepin K."/>
            <person name="Martin J."/>
            <person name="Tyagi R."/>
            <person name="Heizer E."/>
            <person name="Zhang X."/>
            <person name="Bhonagiri-Palsikar V."/>
            <person name="Minx P."/>
            <person name="Warren W.C."/>
            <person name="Wang Q."/>
            <person name="Zhan B."/>
            <person name="Hotez P.J."/>
            <person name="Sternberg P.W."/>
            <person name="Dougall A."/>
            <person name="Gaze S.T."/>
            <person name="Mulvenna J."/>
            <person name="Sotillo J."/>
            <person name="Ranganathan S."/>
            <person name="Rabelo E.M."/>
            <person name="Wilson R.K."/>
            <person name="Felgner P.L."/>
            <person name="Bethony J."/>
            <person name="Hawdon J.M."/>
            <person name="Gasser R.B."/>
            <person name="Loukas A."/>
            <person name="Mitreva M."/>
        </authorList>
    </citation>
    <scope>NUCLEOTIDE SEQUENCE [LARGE SCALE GENOMIC DNA]</scope>
</reference>
<protein>
    <recommendedName>
        <fullName evidence="7">Ribonuclease H</fullName>
        <ecNumber evidence="6">3.1.26.4</ecNumber>
    </recommendedName>
</protein>
<dbReference type="Pfam" id="PF01693">
    <property type="entry name" value="Cauli_VI"/>
    <property type="match status" value="4"/>
</dbReference>
<keyword evidence="12" id="KW-0460">Magnesium</keyword>
<evidence type="ECO:0000313" key="15">
    <source>
        <dbReference type="EMBL" id="ETN81204.1"/>
    </source>
</evidence>
<keyword evidence="10" id="KW-0255">Endonuclease</keyword>
<comment type="function">
    <text evidence="3">Endonuclease that specifically degrades the RNA of RNA-DNA hybrids.</text>
</comment>
<dbReference type="InterPro" id="IPR036397">
    <property type="entry name" value="RNaseH_sf"/>
</dbReference>
<evidence type="ECO:0000256" key="6">
    <source>
        <dbReference type="ARBA" id="ARBA00012180"/>
    </source>
</evidence>
<dbReference type="InterPro" id="IPR012337">
    <property type="entry name" value="RNaseH-like_sf"/>
</dbReference>
<evidence type="ECO:0000256" key="13">
    <source>
        <dbReference type="SAM" id="MobiDB-lite"/>
    </source>
</evidence>
<comment type="cofactor">
    <cofactor evidence="2">
        <name>Mg(2+)</name>
        <dbReference type="ChEBI" id="CHEBI:18420"/>
    </cofactor>
</comment>
<proteinExistence type="inferred from homology"/>
<keyword evidence="9" id="KW-0479">Metal-binding</keyword>
<evidence type="ECO:0000256" key="11">
    <source>
        <dbReference type="ARBA" id="ARBA00022801"/>
    </source>
</evidence>
<dbReference type="KEGG" id="nai:NECAME_08684"/>
<dbReference type="OrthoDB" id="2329734at2759"/>
<evidence type="ECO:0000256" key="5">
    <source>
        <dbReference type="ARBA" id="ARBA00006190"/>
    </source>
</evidence>
<dbReference type="GO" id="GO:0003676">
    <property type="term" value="F:nucleic acid binding"/>
    <property type="evidence" value="ECO:0007669"/>
    <property type="project" value="InterPro"/>
</dbReference>
<dbReference type="CTD" id="25348713"/>
<dbReference type="InterPro" id="IPR009027">
    <property type="entry name" value="Ribosomal_bL9/RNase_H1_N"/>
</dbReference>
<dbReference type="SUPFAM" id="SSF53098">
    <property type="entry name" value="Ribonuclease H-like"/>
    <property type="match status" value="1"/>
</dbReference>
<dbReference type="PROSITE" id="PS50879">
    <property type="entry name" value="RNASE_H_1"/>
    <property type="match status" value="1"/>
</dbReference>
<accession>W2THY6</accession>
<dbReference type="InterPro" id="IPR011320">
    <property type="entry name" value="RNase_H1_N"/>
</dbReference>
<evidence type="ECO:0000313" key="16">
    <source>
        <dbReference type="Proteomes" id="UP000053676"/>
    </source>
</evidence>
<dbReference type="GeneID" id="25348713"/>
<dbReference type="Gene3D" id="3.30.420.10">
    <property type="entry name" value="Ribonuclease H-like superfamily/Ribonuclease H"/>
    <property type="match status" value="1"/>
</dbReference>
<evidence type="ECO:0000256" key="4">
    <source>
        <dbReference type="ARBA" id="ARBA00005300"/>
    </source>
</evidence>
<evidence type="ECO:0000256" key="8">
    <source>
        <dbReference type="ARBA" id="ARBA00022722"/>
    </source>
</evidence>
<dbReference type="InterPro" id="IPR050092">
    <property type="entry name" value="RNase_H"/>
</dbReference>
<evidence type="ECO:0000256" key="12">
    <source>
        <dbReference type="ARBA" id="ARBA00022842"/>
    </source>
</evidence>
<dbReference type="SUPFAM" id="SSF55658">
    <property type="entry name" value="L9 N-domain-like"/>
    <property type="match status" value="4"/>
</dbReference>
<organism evidence="15 16">
    <name type="scientific">Necator americanus</name>
    <name type="common">Human hookworm</name>
    <dbReference type="NCBI Taxonomy" id="51031"/>
    <lineage>
        <taxon>Eukaryota</taxon>
        <taxon>Metazoa</taxon>
        <taxon>Ecdysozoa</taxon>
        <taxon>Nematoda</taxon>
        <taxon>Chromadorea</taxon>
        <taxon>Rhabditida</taxon>
        <taxon>Rhabditina</taxon>
        <taxon>Rhabditomorpha</taxon>
        <taxon>Strongyloidea</taxon>
        <taxon>Ancylostomatidae</taxon>
        <taxon>Bunostominae</taxon>
        <taxon>Necator</taxon>
    </lineage>
</organism>
<keyword evidence="11" id="KW-0378">Hydrolase</keyword>
<dbReference type="Gene3D" id="3.40.970.10">
    <property type="entry name" value="Ribonuclease H1, N-terminal domain"/>
    <property type="match status" value="4"/>
</dbReference>
<dbReference type="Pfam" id="PF03357">
    <property type="entry name" value="Snf7"/>
    <property type="match status" value="1"/>
</dbReference>
<evidence type="ECO:0000256" key="10">
    <source>
        <dbReference type="ARBA" id="ARBA00022759"/>
    </source>
</evidence>
<comment type="catalytic activity">
    <reaction evidence="1">
        <text>Endonucleolytic cleavage to 5'-phosphomonoester.</text>
        <dbReference type="EC" id="3.1.26.4"/>
    </reaction>
</comment>
<dbReference type="GO" id="GO:0004523">
    <property type="term" value="F:RNA-DNA hybrid ribonuclease activity"/>
    <property type="evidence" value="ECO:0007669"/>
    <property type="project" value="UniProtKB-EC"/>
</dbReference>
<evidence type="ECO:0000256" key="7">
    <source>
        <dbReference type="ARBA" id="ARBA00017721"/>
    </source>
</evidence>
<feature type="region of interest" description="Disordered" evidence="13">
    <location>
        <begin position="292"/>
        <end position="315"/>
    </location>
</feature>